<dbReference type="InterPro" id="IPR029044">
    <property type="entry name" value="Nucleotide-diphossugar_trans"/>
</dbReference>
<reference evidence="1" key="1">
    <citation type="submission" date="2018-05" db="EMBL/GenBank/DDBJ databases">
        <authorList>
            <person name="Lanie J.A."/>
            <person name="Ng W.-L."/>
            <person name="Kazmierczak K.M."/>
            <person name="Andrzejewski T.M."/>
            <person name="Davidsen T.M."/>
            <person name="Wayne K.J."/>
            <person name="Tettelin H."/>
            <person name="Glass J.I."/>
            <person name="Rusch D."/>
            <person name="Podicherti R."/>
            <person name="Tsui H.-C.T."/>
            <person name="Winkler M.E."/>
        </authorList>
    </citation>
    <scope>NUCLEOTIDE SEQUENCE</scope>
</reference>
<proteinExistence type="predicted"/>
<protein>
    <recommendedName>
        <fullName evidence="2">MobA-like NTP transferase domain-containing protein</fullName>
    </recommendedName>
</protein>
<sequence>MAGLGTRFLESGHIYPKPLIRTGNTTMIQQVYYSLEWPNADWYFVVKMQHLKDYPFMKTMLESMGNITAINEDTRGAAESLQKCNEVMASSKPFISVNCDQVFEWDTTSLQKKMKDNPK</sequence>
<dbReference type="EMBL" id="UINC01169966">
    <property type="protein sequence ID" value="SVD73776.1"/>
    <property type="molecule type" value="Genomic_DNA"/>
</dbReference>
<organism evidence="1">
    <name type="scientific">marine metagenome</name>
    <dbReference type="NCBI Taxonomy" id="408172"/>
    <lineage>
        <taxon>unclassified sequences</taxon>
        <taxon>metagenomes</taxon>
        <taxon>ecological metagenomes</taxon>
    </lineage>
</organism>
<gene>
    <name evidence="1" type="ORF">METZ01_LOCUS426630</name>
</gene>
<feature type="non-terminal residue" evidence="1">
    <location>
        <position position="119"/>
    </location>
</feature>
<evidence type="ECO:0008006" key="2">
    <source>
        <dbReference type="Google" id="ProtNLM"/>
    </source>
</evidence>
<accession>A0A382XRU4</accession>
<name>A0A382XRU4_9ZZZZ</name>
<dbReference type="SUPFAM" id="SSF53448">
    <property type="entry name" value="Nucleotide-diphospho-sugar transferases"/>
    <property type="match status" value="1"/>
</dbReference>
<dbReference type="AlphaFoldDB" id="A0A382XRU4"/>
<dbReference type="Gene3D" id="3.90.550.10">
    <property type="entry name" value="Spore Coat Polysaccharide Biosynthesis Protein SpsA, Chain A"/>
    <property type="match status" value="1"/>
</dbReference>
<evidence type="ECO:0000313" key="1">
    <source>
        <dbReference type="EMBL" id="SVD73776.1"/>
    </source>
</evidence>